<reference evidence="2 3" key="1">
    <citation type="submission" date="2024-10" db="EMBL/GenBank/DDBJ databases">
        <title>Updated reference genomes for cyclostephanoid diatoms.</title>
        <authorList>
            <person name="Roberts W.R."/>
            <person name="Alverson A.J."/>
        </authorList>
    </citation>
    <scope>NUCLEOTIDE SEQUENCE [LARGE SCALE GENOMIC DNA]</scope>
    <source>
        <strain evidence="2 3">AJA010-31</strain>
    </source>
</reference>
<evidence type="ECO:0000256" key="1">
    <source>
        <dbReference type="SAM" id="MobiDB-lite"/>
    </source>
</evidence>
<organism evidence="2 3">
    <name type="scientific">Cyclotella atomus</name>
    <dbReference type="NCBI Taxonomy" id="382360"/>
    <lineage>
        <taxon>Eukaryota</taxon>
        <taxon>Sar</taxon>
        <taxon>Stramenopiles</taxon>
        <taxon>Ochrophyta</taxon>
        <taxon>Bacillariophyta</taxon>
        <taxon>Coscinodiscophyceae</taxon>
        <taxon>Thalassiosirophycidae</taxon>
        <taxon>Stephanodiscales</taxon>
        <taxon>Stephanodiscaceae</taxon>
        <taxon>Cyclotella</taxon>
    </lineage>
</organism>
<dbReference type="AlphaFoldDB" id="A0ABD3NYG9"/>
<accession>A0ABD3NYG9</accession>
<feature type="compositionally biased region" description="Basic and acidic residues" evidence="1">
    <location>
        <begin position="92"/>
        <end position="103"/>
    </location>
</feature>
<feature type="compositionally biased region" description="Basic and acidic residues" evidence="1">
    <location>
        <begin position="70"/>
        <end position="80"/>
    </location>
</feature>
<evidence type="ECO:0000313" key="2">
    <source>
        <dbReference type="EMBL" id="KAL3780935.1"/>
    </source>
</evidence>
<keyword evidence="3" id="KW-1185">Reference proteome</keyword>
<comment type="caution">
    <text evidence="2">The sequence shown here is derived from an EMBL/GenBank/DDBJ whole genome shotgun (WGS) entry which is preliminary data.</text>
</comment>
<evidence type="ECO:0000313" key="3">
    <source>
        <dbReference type="Proteomes" id="UP001530400"/>
    </source>
</evidence>
<name>A0ABD3NYG9_9STRA</name>
<feature type="region of interest" description="Disordered" evidence="1">
    <location>
        <begin position="70"/>
        <end position="108"/>
    </location>
</feature>
<dbReference type="Gene3D" id="3.30.420.10">
    <property type="entry name" value="Ribonuclease H-like superfamily/Ribonuclease H"/>
    <property type="match status" value="1"/>
</dbReference>
<dbReference type="EMBL" id="JALLPJ020000869">
    <property type="protein sequence ID" value="KAL3780935.1"/>
    <property type="molecule type" value="Genomic_DNA"/>
</dbReference>
<dbReference type="InterPro" id="IPR036397">
    <property type="entry name" value="RNaseH_sf"/>
</dbReference>
<protein>
    <submittedName>
        <fullName evidence="2">Uncharacterized protein</fullName>
    </submittedName>
</protein>
<feature type="region of interest" description="Disordered" evidence="1">
    <location>
        <begin position="221"/>
        <end position="240"/>
    </location>
</feature>
<proteinExistence type="predicted"/>
<sequence length="801" mass="91229">MNEPSLLSVGNLVVVDRIASPGKRRHEGGEAYILDNNVDGSGKVQVQFVQKGKLIVSPRRILREKTLDTVSRRRANDKCSRPSLLSIHHQSKRNEGATTEKRSASPVQRPIWQKITASRDWRDGKDPLSRHPILAYLKNGRKKDFGWLRRDEAAARGKVIAGGNKNVHLDPDEKSLLVTLRRCTHNLTTKKNPSSKFSPTQDLAHAFGVSVSTARSCVMNEDLNNGSNKRKERSDAGETLFNSDRKRKQVWTAQHYHAKRLRIVYEGEGMTNEEIKADFDRLTPAELRECEAGAKRMIDQLVSTDASIGKCLRETNGTVSWETIATEVAGGANRVQPACKTSIATYVMSTYGAKYTSTKTQPTMNDANKKQRFDWSKHFFLFYEGAKLFSPKSQILMLHLDEKWFYCLVIRSNNKWVPYFGVTPNHHNSHTKHSAEKVLGIALVGFLPHGNDPKNGGESVLINITRCGKMKPAKKDTYKRVYNPDGTYTMPAVQENQLRHKGQLYFENHEVTARAREKKGKEKFAMMDHWVDTLFPALDELTPVLSQRLNKRIILMHQDDNAAAHREKIYWDWLKAEFAKRGGLVVPQPPNSPTTNVLDDYVFPSMSKLASTQQGLKFGGRTLNEEELWDIVVKIFYEYDKAKLGRAFVHHHQVACGIYNDEGGNEHNKLIGAGHFNVRRSVVPVYNDEEDWERGVVEDQQGNLRVRQPIGVRYIETLEEDEVPRHKQGETLKYSSPNVDHLELGDYLSEEELNLIANETVEVAGDEGVELDYEKFGRYYAAWEEKMMSSTDLDDDYSYEY</sequence>
<gene>
    <name evidence="2" type="ORF">ACHAWO_000127</name>
</gene>
<dbReference type="Proteomes" id="UP001530400">
    <property type="component" value="Unassembled WGS sequence"/>
</dbReference>
<dbReference type="PANTHER" id="PTHR47169">
    <property type="entry name" value="OS01G0541250 PROTEIN"/>
    <property type="match status" value="1"/>
</dbReference>